<evidence type="ECO:0000313" key="7">
    <source>
        <dbReference type="EMBL" id="NEI73655.1"/>
    </source>
</evidence>
<dbReference type="Gene3D" id="3.90.76.10">
    <property type="entry name" value="Dipeptide-binding Protein, Domain 1"/>
    <property type="match status" value="1"/>
</dbReference>
<dbReference type="GO" id="GO:0043190">
    <property type="term" value="C:ATP-binding cassette (ABC) transporter complex"/>
    <property type="evidence" value="ECO:0007669"/>
    <property type="project" value="InterPro"/>
</dbReference>
<gene>
    <name evidence="7" type="ORF">GR212_29310</name>
</gene>
<dbReference type="Pfam" id="PF00496">
    <property type="entry name" value="SBP_bac_5"/>
    <property type="match status" value="1"/>
</dbReference>
<comment type="subcellular location">
    <subcellularLocation>
        <location evidence="1">Periplasm</location>
    </subcellularLocation>
</comment>
<dbReference type="RefSeq" id="WP_163992183.1">
    <property type="nucleotide sequence ID" value="NZ_WUEY01000020.1"/>
</dbReference>
<feature type="domain" description="Solute-binding protein family 5" evidence="6">
    <location>
        <begin position="70"/>
        <end position="420"/>
    </location>
</feature>
<dbReference type="PANTHER" id="PTHR30290">
    <property type="entry name" value="PERIPLASMIC BINDING COMPONENT OF ABC TRANSPORTER"/>
    <property type="match status" value="1"/>
</dbReference>
<name>A0A6L9UCI0_9HYPH</name>
<accession>A0A6L9UCI0</accession>
<dbReference type="InterPro" id="IPR039424">
    <property type="entry name" value="SBP_5"/>
</dbReference>
<evidence type="ECO:0000313" key="8">
    <source>
        <dbReference type="Proteomes" id="UP000483035"/>
    </source>
</evidence>
<dbReference type="GO" id="GO:1904680">
    <property type="term" value="F:peptide transmembrane transporter activity"/>
    <property type="evidence" value="ECO:0007669"/>
    <property type="project" value="TreeGrafter"/>
</dbReference>
<dbReference type="GO" id="GO:0015833">
    <property type="term" value="P:peptide transport"/>
    <property type="evidence" value="ECO:0007669"/>
    <property type="project" value="TreeGrafter"/>
</dbReference>
<proteinExistence type="inferred from homology"/>
<comment type="similarity">
    <text evidence="2">Belongs to the bacterial solute-binding protein 5 family.</text>
</comment>
<protein>
    <submittedName>
        <fullName evidence="7">Peptide transporter subunit: periplasmic-binding component of ABC superfamily</fullName>
    </submittedName>
</protein>
<dbReference type="CDD" id="cd08503">
    <property type="entry name" value="PBP2_NikA_DppA_OppA_like_17"/>
    <property type="match status" value="1"/>
</dbReference>
<dbReference type="EMBL" id="WUEY01000020">
    <property type="protein sequence ID" value="NEI73655.1"/>
    <property type="molecule type" value="Genomic_DNA"/>
</dbReference>
<feature type="signal peptide" evidence="5">
    <location>
        <begin position="1"/>
        <end position="26"/>
    </location>
</feature>
<evidence type="ECO:0000256" key="3">
    <source>
        <dbReference type="ARBA" id="ARBA00022448"/>
    </source>
</evidence>
<dbReference type="InterPro" id="IPR030678">
    <property type="entry name" value="Peptide/Ni-bd"/>
</dbReference>
<dbReference type="Proteomes" id="UP000483035">
    <property type="component" value="Unassembled WGS sequence"/>
</dbReference>
<dbReference type="Gene3D" id="3.10.105.10">
    <property type="entry name" value="Dipeptide-binding Protein, Domain 3"/>
    <property type="match status" value="1"/>
</dbReference>
<keyword evidence="4 5" id="KW-0732">Signal</keyword>
<dbReference type="PIRSF" id="PIRSF002741">
    <property type="entry name" value="MppA"/>
    <property type="match status" value="1"/>
</dbReference>
<reference evidence="7 8" key="1">
    <citation type="submission" date="2019-12" db="EMBL/GenBank/DDBJ databases">
        <title>Rhizobium genotypes associated with high levels of biological nitrogen fixation by grain legumes in a temperate-maritime cropping system.</title>
        <authorList>
            <person name="Maluk M."/>
            <person name="Francesc Ferrando Molina F."/>
            <person name="Lopez Del Egido L."/>
            <person name="Lafos M."/>
            <person name="Langarica-Fuentes A."/>
            <person name="Gebre Yohannes G."/>
            <person name="Young M.W."/>
            <person name="Martin P."/>
            <person name="Gantlett R."/>
            <person name="Kenicer G."/>
            <person name="Hawes C."/>
            <person name="Begg G.S."/>
            <person name="Quilliam R.S."/>
            <person name="Squire G.R."/>
            <person name="Poole P.S."/>
            <person name="Young P.W."/>
            <person name="Iannetta P.M."/>
            <person name="James E.K."/>
        </authorList>
    </citation>
    <scope>NUCLEOTIDE SEQUENCE [LARGE SCALE GENOMIC DNA]</scope>
    <source>
        <strain evidence="7 8">JHI1118</strain>
    </source>
</reference>
<comment type="caution">
    <text evidence="7">The sequence shown here is derived from an EMBL/GenBank/DDBJ whole genome shotgun (WGS) entry which is preliminary data.</text>
</comment>
<evidence type="ECO:0000256" key="5">
    <source>
        <dbReference type="SAM" id="SignalP"/>
    </source>
</evidence>
<evidence type="ECO:0000256" key="1">
    <source>
        <dbReference type="ARBA" id="ARBA00004418"/>
    </source>
</evidence>
<dbReference type="GO" id="GO:0030288">
    <property type="term" value="C:outer membrane-bounded periplasmic space"/>
    <property type="evidence" value="ECO:0007669"/>
    <property type="project" value="UniProtKB-ARBA"/>
</dbReference>
<sequence length="500" mass="54751">MIAISRLVSSAVISAAAFGFAASAHADDVLKVALSSNLNTLDPAKTKIGDEYVVDFLVYSGLTGIGPDGKVVPDLAESWSSTQDQKSWTFKLRPDVKFHSGRALDAEDVKATIERIKDKAIGSVARANFTIVDTITVVDPLTIKFDLSIPYAGFPDLFADRQVKIVPRDKLDTIAAKPDGTGPFMFQEFKPGEDVKLVKNPNYFIKGEPKLDGVDLRIMPESAARVSAVSTGEVDLVWDIPPEGIQQLANNPDVTIDSVATSSWDGLIMNNAIAPFDNVKVRQAIDAAIDRKAMVEFALFGSGTPTLTPIPPTSPYYNKDIAFPQADVAKAKQLLSEAGFPSGFNTTLYVPSGRPPKERLGLAAREMLAAIGIKVDIQTVPWDKFISDIEGKAAFYVDGFYSRPAVDPSVYPWFNSAGSWNTTLWNYKNPKIDEVLDKARAATSEEERTTLYKQFQELTVVNPPSVIPYVVNHANAVRHRVHGFKSSPMMWLDLREVSLH</sequence>
<keyword evidence="3" id="KW-0813">Transport</keyword>
<organism evidence="7 8">
    <name type="scientific">Rhizobium lusitanum</name>
    <dbReference type="NCBI Taxonomy" id="293958"/>
    <lineage>
        <taxon>Bacteria</taxon>
        <taxon>Pseudomonadati</taxon>
        <taxon>Pseudomonadota</taxon>
        <taxon>Alphaproteobacteria</taxon>
        <taxon>Hyphomicrobiales</taxon>
        <taxon>Rhizobiaceae</taxon>
        <taxon>Rhizobium/Agrobacterium group</taxon>
        <taxon>Rhizobium</taxon>
    </lineage>
</organism>
<dbReference type="PANTHER" id="PTHR30290:SF9">
    <property type="entry name" value="OLIGOPEPTIDE-BINDING PROTEIN APPA"/>
    <property type="match status" value="1"/>
</dbReference>
<dbReference type="AlphaFoldDB" id="A0A6L9UCI0"/>
<feature type="chain" id="PRO_5027080679" evidence="5">
    <location>
        <begin position="27"/>
        <end position="500"/>
    </location>
</feature>
<evidence type="ECO:0000256" key="2">
    <source>
        <dbReference type="ARBA" id="ARBA00005695"/>
    </source>
</evidence>
<dbReference type="InterPro" id="IPR000914">
    <property type="entry name" value="SBP_5_dom"/>
</dbReference>
<evidence type="ECO:0000259" key="6">
    <source>
        <dbReference type="Pfam" id="PF00496"/>
    </source>
</evidence>
<evidence type="ECO:0000256" key="4">
    <source>
        <dbReference type="ARBA" id="ARBA00022729"/>
    </source>
</evidence>
<dbReference type="Gene3D" id="3.40.190.10">
    <property type="entry name" value="Periplasmic binding protein-like II"/>
    <property type="match status" value="1"/>
</dbReference>
<dbReference type="SUPFAM" id="SSF53850">
    <property type="entry name" value="Periplasmic binding protein-like II"/>
    <property type="match status" value="1"/>
</dbReference>